<reference evidence="2 3" key="1">
    <citation type="submission" date="2020-08" db="EMBL/GenBank/DDBJ databases">
        <title>Genomic Encyclopedia of Type Strains, Phase IV (KMG-IV): sequencing the most valuable type-strain genomes for metagenomic binning, comparative biology and taxonomic classification.</title>
        <authorList>
            <person name="Goeker M."/>
        </authorList>
    </citation>
    <scope>NUCLEOTIDE SEQUENCE [LARGE SCALE GENOMIC DNA]</scope>
    <source>
        <strain evidence="2 3">DSM 2163</strain>
    </source>
</reference>
<sequence>MDVQSIARALGGVVSGGQVMAPAPGHSARDRSLSIRLDPSAPDGLLVNTFAGDDLLAAKSYVMQRLGLERVPRPARGAGRPARPRPAPARPAPQLGRAPIPEMTPLAPGDLRGLQAIGEPEPPPVTSEVPGRRHIYRRDGQAVRVKIRKTRGAAFIDFYLVKDSEQRITGWQAKRPASYVPVPYVGSLDPFDGELAHDAVFWPEGEKDVDTLARLGLPAFTYGGAQDVPEGCGALLAGRDVVILIDNDGPGRECAERKVAACAEAAARVRVVGFSELDEGQDVSDWIEAGGTVERLWQRVEAAEVEAEPGPPIRATPFRWIDPAAIPPRGWIYGWHYIRKFIATTIAPGGIGKSSLVIVEALAIATGQALLGITPNESTPVWIWNGEDPREEMERRVMAAALRYRLRPEDLEGRLFLDSGRTAPIVIARQTREGTAIAEPVVEAVKAAIRDNGIGVFVVDPFVSSHEVSENDNGAINAVATVWAQIADETGCAIELVHHARKGQGGEVTVEDGRGASALLSKARAGRALNVMTEEEAERAGVENRRLHFRYYDGKANLAPPADSSTWLRLASVDLGNARADRPADSVGVAESWRWPDPFTGVTTADLRAVQQKVSEGRYRESSQAKDWVGRAVAEALRLDVENKADRAKIKGLLKTWIRTGALRIVDDQDERGNKRPFVEVGEWAT</sequence>
<dbReference type="RefSeq" id="WP_183572182.1">
    <property type="nucleotide sequence ID" value="NZ_JACHOP010000021.1"/>
</dbReference>
<protein>
    <submittedName>
        <fullName evidence="2">Uncharacterized protein</fullName>
    </submittedName>
</protein>
<dbReference type="EMBL" id="JACHOP010000021">
    <property type="protein sequence ID" value="MBB5759286.1"/>
    <property type="molecule type" value="Genomic_DNA"/>
</dbReference>
<dbReference type="CDD" id="cd01029">
    <property type="entry name" value="TOPRIM_primases"/>
    <property type="match status" value="1"/>
</dbReference>
<feature type="region of interest" description="Disordered" evidence="1">
    <location>
        <begin position="72"/>
        <end position="134"/>
    </location>
</feature>
<dbReference type="Gene3D" id="3.40.1360.10">
    <property type="match status" value="1"/>
</dbReference>
<dbReference type="Gene3D" id="3.40.50.300">
    <property type="entry name" value="P-loop containing nucleotide triphosphate hydrolases"/>
    <property type="match status" value="1"/>
</dbReference>
<dbReference type="InterPro" id="IPR027417">
    <property type="entry name" value="P-loop_NTPase"/>
</dbReference>
<organism evidence="2 3">
    <name type="scientific">Methylorubrum rhodinum</name>
    <dbReference type="NCBI Taxonomy" id="29428"/>
    <lineage>
        <taxon>Bacteria</taxon>
        <taxon>Pseudomonadati</taxon>
        <taxon>Pseudomonadota</taxon>
        <taxon>Alphaproteobacteria</taxon>
        <taxon>Hyphomicrobiales</taxon>
        <taxon>Methylobacteriaceae</taxon>
        <taxon>Methylorubrum</taxon>
    </lineage>
</organism>
<keyword evidence="3" id="KW-1185">Reference proteome</keyword>
<dbReference type="Proteomes" id="UP000583454">
    <property type="component" value="Unassembled WGS sequence"/>
</dbReference>
<dbReference type="Pfam" id="PF13481">
    <property type="entry name" value="AAA_25"/>
    <property type="match status" value="1"/>
</dbReference>
<comment type="caution">
    <text evidence="2">The sequence shown here is derived from an EMBL/GenBank/DDBJ whole genome shotgun (WGS) entry which is preliminary data.</text>
</comment>
<gene>
    <name evidence="2" type="ORF">HNR00_004018</name>
</gene>
<proteinExistence type="predicted"/>
<evidence type="ECO:0000256" key="1">
    <source>
        <dbReference type="SAM" id="MobiDB-lite"/>
    </source>
</evidence>
<dbReference type="AlphaFoldDB" id="A0A840ZNT6"/>
<evidence type="ECO:0000313" key="3">
    <source>
        <dbReference type="Proteomes" id="UP000583454"/>
    </source>
</evidence>
<dbReference type="SUPFAM" id="SSF52540">
    <property type="entry name" value="P-loop containing nucleoside triphosphate hydrolases"/>
    <property type="match status" value="1"/>
</dbReference>
<dbReference type="InterPro" id="IPR034154">
    <property type="entry name" value="TOPRIM_DnaG/twinkle"/>
</dbReference>
<accession>A0A840ZNT6</accession>
<name>A0A840ZNT6_9HYPH</name>
<evidence type="ECO:0000313" key="2">
    <source>
        <dbReference type="EMBL" id="MBB5759286.1"/>
    </source>
</evidence>